<feature type="compositionally biased region" description="Polar residues" evidence="1">
    <location>
        <begin position="26"/>
        <end position="37"/>
    </location>
</feature>
<dbReference type="OrthoDB" id="1089417at2759"/>
<reference evidence="2 3" key="1">
    <citation type="submission" date="2020-02" db="EMBL/GenBank/DDBJ databases">
        <authorList>
            <person name="Ma Q."/>
            <person name="Huang Y."/>
            <person name="Song X."/>
            <person name="Pei D."/>
        </authorList>
    </citation>
    <scope>NUCLEOTIDE SEQUENCE [LARGE SCALE GENOMIC DNA]</scope>
    <source>
        <strain evidence="2">Sxm20200214</strain>
        <tissue evidence="2">Leaf</tissue>
    </source>
</reference>
<feature type="compositionally biased region" description="Polar residues" evidence="1">
    <location>
        <begin position="46"/>
        <end position="75"/>
    </location>
</feature>
<dbReference type="Proteomes" id="UP000886595">
    <property type="component" value="Unassembled WGS sequence"/>
</dbReference>
<accession>A0A8X8BA17</accession>
<feature type="region of interest" description="Disordered" evidence="1">
    <location>
        <begin position="26"/>
        <end position="78"/>
    </location>
</feature>
<keyword evidence="3" id="KW-1185">Reference proteome</keyword>
<evidence type="ECO:0000256" key="1">
    <source>
        <dbReference type="SAM" id="MobiDB-lite"/>
    </source>
</evidence>
<name>A0A8X8BA17_BRACI</name>
<evidence type="ECO:0000313" key="3">
    <source>
        <dbReference type="Proteomes" id="UP000886595"/>
    </source>
</evidence>
<dbReference type="AlphaFoldDB" id="A0A8X8BA17"/>
<proteinExistence type="predicted"/>
<evidence type="ECO:0000313" key="2">
    <source>
        <dbReference type="EMBL" id="KAG2330609.1"/>
    </source>
</evidence>
<gene>
    <name evidence="2" type="ORF">Bca52824_001789</name>
</gene>
<sequence>MSVTVPNTPTPSVAATSDSILALATTNKPNDQITNAEDNSRLDAKQGNTISNSHTSLVSSKETPSSSNHVSTNSAPADCSIRRNLSSYNLLTNRFRSLESSDDEHVDELDTKEYFSPSGKVFLRERPAIPSTKAKEMQLHP</sequence>
<comment type="caution">
    <text evidence="2">The sequence shown here is derived from an EMBL/GenBank/DDBJ whole genome shotgun (WGS) entry which is preliminary data.</text>
</comment>
<dbReference type="EMBL" id="JAAMPC010000001">
    <property type="protein sequence ID" value="KAG2330609.1"/>
    <property type="molecule type" value="Genomic_DNA"/>
</dbReference>
<organism evidence="2 3">
    <name type="scientific">Brassica carinata</name>
    <name type="common">Ethiopian mustard</name>
    <name type="synonym">Abyssinian cabbage</name>
    <dbReference type="NCBI Taxonomy" id="52824"/>
    <lineage>
        <taxon>Eukaryota</taxon>
        <taxon>Viridiplantae</taxon>
        <taxon>Streptophyta</taxon>
        <taxon>Embryophyta</taxon>
        <taxon>Tracheophyta</taxon>
        <taxon>Spermatophyta</taxon>
        <taxon>Magnoliopsida</taxon>
        <taxon>eudicotyledons</taxon>
        <taxon>Gunneridae</taxon>
        <taxon>Pentapetalae</taxon>
        <taxon>rosids</taxon>
        <taxon>malvids</taxon>
        <taxon>Brassicales</taxon>
        <taxon>Brassicaceae</taxon>
        <taxon>Brassiceae</taxon>
        <taxon>Brassica</taxon>
    </lineage>
</organism>
<protein>
    <submittedName>
        <fullName evidence="2">Uncharacterized protein</fullName>
    </submittedName>
</protein>